<feature type="compositionally biased region" description="Polar residues" evidence="1">
    <location>
        <begin position="1"/>
        <end position="22"/>
    </location>
</feature>
<dbReference type="Proteomes" id="UP000277204">
    <property type="component" value="Unassembled WGS sequence"/>
</dbReference>
<accession>A0A183N588</accession>
<evidence type="ECO:0000313" key="2">
    <source>
        <dbReference type="EMBL" id="VDP47331.1"/>
    </source>
</evidence>
<dbReference type="AlphaFoldDB" id="A0A183N588"/>
<evidence type="ECO:0000256" key="1">
    <source>
        <dbReference type="SAM" id="MobiDB-lite"/>
    </source>
</evidence>
<proteinExistence type="predicted"/>
<evidence type="ECO:0000313" key="3">
    <source>
        <dbReference type="Proteomes" id="UP000277204"/>
    </source>
</evidence>
<protein>
    <submittedName>
        <fullName evidence="2">Uncharacterized protein</fullName>
    </submittedName>
</protein>
<feature type="region of interest" description="Disordered" evidence="1">
    <location>
        <begin position="1"/>
        <end position="24"/>
    </location>
</feature>
<sequence length="116" mass="13244">MSETSFSHFGQQHVSSVPSTADASDHSPFGIVDFSQSWPDHPRSCQRTQLIFWSRICLALVCYGRFWFLGSTRFRPTPAAFSGRDPYERNPGYKSLWCGMLTRATNTAHVSWYRSS</sequence>
<gene>
    <name evidence="2" type="ORF">SMRZ_LOCUS23463</name>
</gene>
<dbReference type="STRING" id="48269.A0A183N588"/>
<name>A0A183N588_9TREM</name>
<dbReference type="EMBL" id="UZAI01019727">
    <property type="protein sequence ID" value="VDP47331.1"/>
    <property type="molecule type" value="Genomic_DNA"/>
</dbReference>
<reference evidence="2 3" key="1">
    <citation type="submission" date="2018-11" db="EMBL/GenBank/DDBJ databases">
        <authorList>
            <consortium name="Pathogen Informatics"/>
        </authorList>
    </citation>
    <scope>NUCLEOTIDE SEQUENCE [LARGE SCALE GENOMIC DNA]</scope>
    <source>
        <strain evidence="2 3">Zambia</strain>
    </source>
</reference>
<keyword evidence="3" id="KW-1185">Reference proteome</keyword>
<organism evidence="2 3">
    <name type="scientific">Schistosoma margrebowiei</name>
    <dbReference type="NCBI Taxonomy" id="48269"/>
    <lineage>
        <taxon>Eukaryota</taxon>
        <taxon>Metazoa</taxon>
        <taxon>Spiralia</taxon>
        <taxon>Lophotrochozoa</taxon>
        <taxon>Platyhelminthes</taxon>
        <taxon>Trematoda</taxon>
        <taxon>Digenea</taxon>
        <taxon>Strigeidida</taxon>
        <taxon>Schistosomatoidea</taxon>
        <taxon>Schistosomatidae</taxon>
        <taxon>Schistosoma</taxon>
    </lineage>
</organism>